<dbReference type="RefSeq" id="XP_008906242.1">
    <property type="nucleotide sequence ID" value="XM_008907994.1"/>
</dbReference>
<dbReference type="Proteomes" id="UP000018817">
    <property type="component" value="Unassembled WGS sequence"/>
</dbReference>
<organism evidence="1 2">
    <name type="scientific">Phytophthora nicotianae (strain INRA-310)</name>
    <name type="common">Phytophthora parasitica</name>
    <dbReference type="NCBI Taxonomy" id="761204"/>
    <lineage>
        <taxon>Eukaryota</taxon>
        <taxon>Sar</taxon>
        <taxon>Stramenopiles</taxon>
        <taxon>Oomycota</taxon>
        <taxon>Peronosporomycetes</taxon>
        <taxon>Peronosporales</taxon>
        <taxon>Peronosporaceae</taxon>
        <taxon>Phytophthora</taxon>
    </lineage>
</organism>
<protein>
    <submittedName>
        <fullName evidence="1">Uncharacterized protein</fullName>
    </submittedName>
</protein>
<dbReference type="GeneID" id="20191622"/>
<proteinExistence type="predicted"/>
<dbReference type="AlphaFoldDB" id="W2Q7G2"/>
<dbReference type="EMBL" id="KI669588">
    <property type="protein sequence ID" value="ETN08494.1"/>
    <property type="molecule type" value="Genomic_DNA"/>
</dbReference>
<reference evidence="1 2" key="2">
    <citation type="submission" date="2013-11" db="EMBL/GenBank/DDBJ databases">
        <title>The Genome Sequence of Phytophthora parasitica INRA-310.</title>
        <authorList>
            <consortium name="The Broad Institute Genomics Platform"/>
            <person name="Russ C."/>
            <person name="Tyler B."/>
            <person name="Panabieres F."/>
            <person name="Shan W."/>
            <person name="Tripathy S."/>
            <person name="Grunwald N."/>
            <person name="Machado M."/>
            <person name="Johnson C.S."/>
            <person name="Arredondo F."/>
            <person name="Hong C."/>
            <person name="Coffey M."/>
            <person name="Young S.K."/>
            <person name="Zeng Q."/>
            <person name="Gargeya S."/>
            <person name="Fitzgerald M."/>
            <person name="Abouelleil A."/>
            <person name="Alvarado L."/>
            <person name="Chapman S.B."/>
            <person name="Gainer-Dewar J."/>
            <person name="Goldberg J."/>
            <person name="Griggs A."/>
            <person name="Gujja S."/>
            <person name="Hansen M."/>
            <person name="Howarth C."/>
            <person name="Imamovic A."/>
            <person name="Ireland A."/>
            <person name="Larimer J."/>
            <person name="McCowan C."/>
            <person name="Murphy C."/>
            <person name="Pearson M."/>
            <person name="Poon T.W."/>
            <person name="Priest M."/>
            <person name="Roberts A."/>
            <person name="Saif S."/>
            <person name="Shea T."/>
            <person name="Sykes S."/>
            <person name="Wortman J."/>
            <person name="Nusbaum C."/>
            <person name="Birren B."/>
        </authorList>
    </citation>
    <scope>NUCLEOTIDE SEQUENCE [LARGE SCALE GENOMIC DNA]</scope>
    <source>
        <strain evidence="1 2">INRA-310</strain>
    </source>
</reference>
<gene>
    <name evidence="1" type="ORF">PPTG_23023</name>
</gene>
<dbReference type="VEuPathDB" id="FungiDB:PPTG_23023"/>
<evidence type="ECO:0000313" key="1">
    <source>
        <dbReference type="EMBL" id="ETN08494.1"/>
    </source>
</evidence>
<sequence>MATFKCNHDIQVLLGGIDTTERIHYCCKYIAKPQKQLESQTV</sequence>
<accession>W2Q7G2</accession>
<evidence type="ECO:0000313" key="2">
    <source>
        <dbReference type="Proteomes" id="UP000018817"/>
    </source>
</evidence>
<name>W2Q7G2_PHYN3</name>
<dbReference type="STRING" id="761204.W2Q7G2"/>
<reference evidence="2" key="1">
    <citation type="submission" date="2011-12" db="EMBL/GenBank/DDBJ databases">
        <authorList>
            <consortium name="The Broad Institute Genome Sequencing Platform"/>
            <person name="Russ C."/>
            <person name="Tyler B."/>
            <person name="Panabieres F."/>
            <person name="Shan W."/>
            <person name="Tripathy S."/>
            <person name="Grunwald N."/>
            <person name="Machado M."/>
            <person name="Young S.K."/>
            <person name="Zeng Q."/>
            <person name="Gargeya S."/>
            <person name="Fitzgerald M."/>
            <person name="Haas B."/>
            <person name="Abouelleil A."/>
            <person name="Alvarado L."/>
            <person name="Arachchi H.M."/>
            <person name="Berlin A."/>
            <person name="Chapman S.B."/>
            <person name="Gearin G."/>
            <person name="Goldberg J."/>
            <person name="Griggs A."/>
            <person name="Gujja S."/>
            <person name="Hansen M."/>
            <person name="Heiman D."/>
            <person name="Howarth C."/>
            <person name="Larimer J."/>
            <person name="Lui A."/>
            <person name="MacDonald P.J.P."/>
            <person name="McCowen C."/>
            <person name="Montmayeur A."/>
            <person name="Murphy C."/>
            <person name="Neiman D."/>
            <person name="Pearson M."/>
            <person name="Priest M."/>
            <person name="Roberts A."/>
            <person name="Saif S."/>
            <person name="Shea T."/>
            <person name="Sisk P."/>
            <person name="Stolte C."/>
            <person name="Sykes S."/>
            <person name="Wortman J."/>
            <person name="Nusbaum C."/>
            <person name="Birren B."/>
        </authorList>
    </citation>
    <scope>NUCLEOTIDE SEQUENCE [LARGE SCALE GENOMIC DNA]</scope>
    <source>
        <strain evidence="2">INRA-310</strain>
    </source>
</reference>